<evidence type="ECO:0000256" key="10">
    <source>
        <dbReference type="ARBA" id="ARBA00023114"/>
    </source>
</evidence>
<dbReference type="Pfam" id="PF02563">
    <property type="entry name" value="Poly_export"/>
    <property type="match status" value="1"/>
</dbReference>
<evidence type="ECO:0000256" key="4">
    <source>
        <dbReference type="ARBA" id="ARBA00022452"/>
    </source>
</evidence>
<keyword evidence="7 15" id="KW-0732">Signal</keyword>
<reference evidence="18" key="2">
    <citation type="submission" date="2020-09" db="EMBL/GenBank/DDBJ databases">
        <authorList>
            <person name="Sun Q."/>
            <person name="Kim S."/>
        </authorList>
    </citation>
    <scope>NUCLEOTIDE SEQUENCE</scope>
    <source>
        <strain evidence="18">KCTC 23732</strain>
    </source>
</reference>
<feature type="domain" description="SLBB" evidence="17">
    <location>
        <begin position="260"/>
        <end position="341"/>
    </location>
</feature>
<dbReference type="GO" id="GO:0046930">
    <property type="term" value="C:pore complex"/>
    <property type="evidence" value="ECO:0007669"/>
    <property type="project" value="UniProtKB-KW"/>
</dbReference>
<dbReference type="AlphaFoldDB" id="A0A918JNX2"/>
<evidence type="ECO:0000256" key="15">
    <source>
        <dbReference type="SAM" id="SignalP"/>
    </source>
</evidence>
<evidence type="ECO:0000256" key="9">
    <source>
        <dbReference type="ARBA" id="ARBA00023065"/>
    </source>
</evidence>
<keyword evidence="5" id="KW-0762">Sugar transport</keyword>
<evidence type="ECO:0000256" key="11">
    <source>
        <dbReference type="ARBA" id="ARBA00023136"/>
    </source>
</evidence>
<dbReference type="PANTHER" id="PTHR33619">
    <property type="entry name" value="POLYSACCHARIDE EXPORT PROTEIN GFCE-RELATED"/>
    <property type="match status" value="1"/>
</dbReference>
<evidence type="ECO:0000259" key="17">
    <source>
        <dbReference type="Pfam" id="PF22461"/>
    </source>
</evidence>
<evidence type="ECO:0000256" key="14">
    <source>
        <dbReference type="ARBA" id="ARBA00023288"/>
    </source>
</evidence>
<dbReference type="InterPro" id="IPR054765">
    <property type="entry name" value="SLBB_dom"/>
</dbReference>
<dbReference type="InterPro" id="IPR049712">
    <property type="entry name" value="Poly_export"/>
</dbReference>
<dbReference type="Pfam" id="PF22461">
    <property type="entry name" value="SLBB_2"/>
    <property type="match status" value="2"/>
</dbReference>
<dbReference type="GO" id="GO:0009279">
    <property type="term" value="C:cell outer membrane"/>
    <property type="evidence" value="ECO:0007669"/>
    <property type="project" value="UniProtKB-SubCell"/>
</dbReference>
<comment type="similarity">
    <text evidence="2">Belongs to the BexD/CtrA/VexA family.</text>
</comment>
<dbReference type="GO" id="GO:0015159">
    <property type="term" value="F:polysaccharide transmembrane transporter activity"/>
    <property type="evidence" value="ECO:0007669"/>
    <property type="project" value="InterPro"/>
</dbReference>
<evidence type="ECO:0000256" key="13">
    <source>
        <dbReference type="ARBA" id="ARBA00023237"/>
    </source>
</evidence>
<evidence type="ECO:0000256" key="7">
    <source>
        <dbReference type="ARBA" id="ARBA00022729"/>
    </source>
</evidence>
<keyword evidence="19" id="KW-1185">Reference proteome</keyword>
<evidence type="ECO:0000256" key="1">
    <source>
        <dbReference type="ARBA" id="ARBA00004571"/>
    </source>
</evidence>
<keyword evidence="13" id="KW-0998">Cell outer membrane</keyword>
<dbReference type="Gene3D" id="3.30.1950.10">
    <property type="entry name" value="wza like domain"/>
    <property type="match status" value="1"/>
</dbReference>
<evidence type="ECO:0000256" key="6">
    <source>
        <dbReference type="ARBA" id="ARBA00022692"/>
    </source>
</evidence>
<evidence type="ECO:0000256" key="8">
    <source>
        <dbReference type="ARBA" id="ARBA00023047"/>
    </source>
</evidence>
<evidence type="ECO:0000313" key="19">
    <source>
        <dbReference type="Proteomes" id="UP000608345"/>
    </source>
</evidence>
<dbReference type="PANTHER" id="PTHR33619:SF3">
    <property type="entry name" value="POLYSACCHARIDE EXPORT PROTEIN GFCE-RELATED"/>
    <property type="match status" value="1"/>
</dbReference>
<dbReference type="GO" id="GO:0006811">
    <property type="term" value="P:monoatomic ion transport"/>
    <property type="evidence" value="ECO:0007669"/>
    <property type="project" value="UniProtKB-KW"/>
</dbReference>
<keyword evidence="14" id="KW-0449">Lipoprotein</keyword>
<evidence type="ECO:0000256" key="3">
    <source>
        <dbReference type="ARBA" id="ARBA00022448"/>
    </source>
</evidence>
<dbReference type="EMBL" id="BMYS01000020">
    <property type="protein sequence ID" value="GGW93428.1"/>
    <property type="molecule type" value="Genomic_DNA"/>
</dbReference>
<protein>
    <submittedName>
        <fullName evidence="18">Capsular polysaccharide transporter</fullName>
    </submittedName>
</protein>
<evidence type="ECO:0000256" key="2">
    <source>
        <dbReference type="ARBA" id="ARBA00009450"/>
    </source>
</evidence>
<dbReference type="RefSeq" id="WP_189385778.1">
    <property type="nucleotide sequence ID" value="NZ_BAABFY010000046.1"/>
</dbReference>
<organism evidence="18 19">
    <name type="scientific">Advenella faeciporci</name>
    <dbReference type="NCBI Taxonomy" id="797535"/>
    <lineage>
        <taxon>Bacteria</taxon>
        <taxon>Pseudomonadati</taxon>
        <taxon>Pseudomonadota</taxon>
        <taxon>Betaproteobacteria</taxon>
        <taxon>Burkholderiales</taxon>
        <taxon>Alcaligenaceae</taxon>
    </lineage>
</organism>
<feature type="domain" description="Polysaccharide export protein N-terminal" evidence="16">
    <location>
        <begin position="81"/>
        <end position="170"/>
    </location>
</feature>
<evidence type="ECO:0000256" key="5">
    <source>
        <dbReference type="ARBA" id="ARBA00022597"/>
    </source>
</evidence>
<reference evidence="18" key="1">
    <citation type="journal article" date="2014" name="Int. J. Syst. Evol. Microbiol.">
        <title>Complete genome sequence of Corynebacterium casei LMG S-19264T (=DSM 44701T), isolated from a smear-ripened cheese.</title>
        <authorList>
            <consortium name="US DOE Joint Genome Institute (JGI-PGF)"/>
            <person name="Walter F."/>
            <person name="Albersmeier A."/>
            <person name="Kalinowski J."/>
            <person name="Ruckert C."/>
        </authorList>
    </citation>
    <scope>NUCLEOTIDE SEQUENCE</scope>
    <source>
        <strain evidence="18">KCTC 23732</strain>
    </source>
</reference>
<dbReference type="PROSITE" id="PS51257">
    <property type="entry name" value="PROKAR_LIPOPROTEIN"/>
    <property type="match status" value="1"/>
</dbReference>
<keyword evidence="4" id="KW-1134">Transmembrane beta strand</keyword>
<keyword evidence="6" id="KW-0812">Transmembrane</keyword>
<proteinExistence type="inferred from homology"/>
<sequence length="371" mass="39705">MRIKTHLLLAVTSVALSACAMAPGMYMGGPGSVQNELNNNEQLKDGEAPAGALITIDAALIKQQTLNQPVITNVNHLFGNPTAYTVGPGDVLNIIVWDHPELSLSGATGAASTEGSNVGNGYNVSSDGRIQFPFAGAVKVSGLTELQIREKLTKTLATYITDPQLTVRVQSYRNSRVYLDGEVRTPGLQNLNDIPMTLPEALNRAGGLTQNADRSSIVLTRNGKETHINLAKLTAQGVNPNRIMLKNGDMLRVNNRDRAKVFMIGEVLKPQALVMNDGQLTLAQALGEAGGTSIASNPGQVYVIRKGKQEQAEIYHLDANSPTALILASGFQLNPQDMVYVDPARVVRWNRVISNILPSYGAAISTVNATN</sequence>
<dbReference type="Gene3D" id="3.10.560.10">
    <property type="entry name" value="Outer membrane lipoprotein wza domain like"/>
    <property type="match status" value="2"/>
</dbReference>
<feature type="signal peptide" evidence="15">
    <location>
        <begin position="1"/>
        <end position="22"/>
    </location>
</feature>
<feature type="domain" description="SLBB" evidence="17">
    <location>
        <begin position="176"/>
        <end position="253"/>
    </location>
</feature>
<evidence type="ECO:0000313" key="18">
    <source>
        <dbReference type="EMBL" id="GGW93428.1"/>
    </source>
</evidence>
<dbReference type="InterPro" id="IPR003715">
    <property type="entry name" value="Poly_export_N"/>
</dbReference>
<evidence type="ECO:0000259" key="16">
    <source>
        <dbReference type="Pfam" id="PF02563"/>
    </source>
</evidence>
<keyword evidence="12" id="KW-0564">Palmitate</keyword>
<dbReference type="GO" id="GO:0015288">
    <property type="term" value="F:porin activity"/>
    <property type="evidence" value="ECO:0007669"/>
    <property type="project" value="UniProtKB-KW"/>
</dbReference>
<keyword evidence="11" id="KW-0472">Membrane</keyword>
<comment type="subcellular location">
    <subcellularLocation>
        <location evidence="1">Cell outer membrane</location>
        <topology evidence="1">Multi-pass membrane protein</topology>
    </subcellularLocation>
</comment>
<keyword evidence="3" id="KW-0813">Transport</keyword>
<accession>A0A918JNX2</accession>
<evidence type="ECO:0000256" key="12">
    <source>
        <dbReference type="ARBA" id="ARBA00023139"/>
    </source>
</evidence>
<feature type="chain" id="PRO_5037047685" evidence="15">
    <location>
        <begin position="23"/>
        <end position="371"/>
    </location>
</feature>
<keyword evidence="8" id="KW-0625">Polysaccharide transport</keyword>
<name>A0A918JNX2_9BURK</name>
<comment type="caution">
    <text evidence="18">The sequence shown here is derived from an EMBL/GenBank/DDBJ whole genome shotgun (WGS) entry which is preliminary data.</text>
</comment>
<keyword evidence="9" id="KW-0406">Ion transport</keyword>
<keyword evidence="10" id="KW-0626">Porin</keyword>
<dbReference type="Proteomes" id="UP000608345">
    <property type="component" value="Unassembled WGS sequence"/>
</dbReference>
<gene>
    <name evidence="18" type="ORF">GCM10011450_24330</name>
</gene>